<reference evidence="4" key="1">
    <citation type="submission" date="2017-01" db="EMBL/GenBank/DDBJ databases">
        <authorList>
            <person name="Varghese N."/>
            <person name="Submissions S."/>
        </authorList>
    </citation>
    <scope>NUCLEOTIDE SEQUENCE [LARGE SCALE GENOMIC DNA]</scope>
    <source>
        <strain evidence="4">DSM 21054</strain>
    </source>
</reference>
<dbReference type="SUPFAM" id="SSF53756">
    <property type="entry name" value="UDP-Glycosyltransferase/glycogen phosphorylase"/>
    <property type="match status" value="1"/>
</dbReference>
<dbReference type="STRING" id="477680.SAMN05421788_108288"/>
<keyword evidence="4" id="KW-1185">Reference proteome</keyword>
<dbReference type="PANTHER" id="PTHR46401">
    <property type="entry name" value="GLYCOSYLTRANSFERASE WBBK-RELATED"/>
    <property type="match status" value="1"/>
</dbReference>
<protein>
    <submittedName>
        <fullName evidence="3">Glycosyltransferase involved in cell wall bisynthesis</fullName>
    </submittedName>
</protein>
<dbReference type="GO" id="GO:0016757">
    <property type="term" value="F:glycosyltransferase activity"/>
    <property type="evidence" value="ECO:0007669"/>
    <property type="project" value="InterPro"/>
</dbReference>
<name>A0A173MDA3_9BACT</name>
<dbReference type="GO" id="GO:0009103">
    <property type="term" value="P:lipopolysaccharide biosynthetic process"/>
    <property type="evidence" value="ECO:0007669"/>
    <property type="project" value="TreeGrafter"/>
</dbReference>
<proteinExistence type="predicted"/>
<dbReference type="InterPro" id="IPR001296">
    <property type="entry name" value="Glyco_trans_1"/>
</dbReference>
<sequence>MIRYLYPPMPLRIALIARSTLYRVPGGDTIQIQQTARLLNASGIKADICLTHEKITYNRYDLLHFFNITRPADILYHINKTPQRFIVSTIHIDYREYDSIYRKGLSGFILRMLPAHGSEYIKTLLRRLKGQDQWKGWQFVWKGQYKTIQEILRRAAIVLPNSYSEYTRLAKTYHLQPAYKVIPNGIDPQLFQYNPQIAKDPNLVICVARIEGIKNQLTLIQALNNTKYKLLLIGSPSPNQQEYYMRCRKAAASNIRFINNLSQQELLQFYQQASIHILPSWFETTGLSSLEAAAMGCKVIITDKGDAKEYFRSLAGYCNPQSPESMYAAIEAAAAQPYDNTLRNKILSNYIWQEATDATVDAYKEVIQSYEATHRHSWHKRYTQ</sequence>
<evidence type="ECO:0000313" key="3">
    <source>
        <dbReference type="EMBL" id="SIT29327.1"/>
    </source>
</evidence>
<accession>A0A173MDA3</accession>
<keyword evidence="1 3" id="KW-0808">Transferase</keyword>
<feature type="domain" description="Glycosyl transferase family 1" evidence="2">
    <location>
        <begin position="196"/>
        <end position="337"/>
    </location>
</feature>
<dbReference type="PANTHER" id="PTHR46401:SF2">
    <property type="entry name" value="GLYCOSYLTRANSFERASE WBBK-RELATED"/>
    <property type="match status" value="1"/>
</dbReference>
<dbReference type="EMBL" id="FTOR01000008">
    <property type="protein sequence ID" value="SIT29327.1"/>
    <property type="molecule type" value="Genomic_DNA"/>
</dbReference>
<dbReference type="Gene3D" id="3.40.50.2000">
    <property type="entry name" value="Glycogen Phosphorylase B"/>
    <property type="match status" value="2"/>
</dbReference>
<organism evidence="3 4">
    <name type="scientific">Filimonas lacunae</name>
    <dbReference type="NCBI Taxonomy" id="477680"/>
    <lineage>
        <taxon>Bacteria</taxon>
        <taxon>Pseudomonadati</taxon>
        <taxon>Bacteroidota</taxon>
        <taxon>Chitinophagia</taxon>
        <taxon>Chitinophagales</taxon>
        <taxon>Chitinophagaceae</taxon>
        <taxon>Filimonas</taxon>
    </lineage>
</organism>
<evidence type="ECO:0000313" key="4">
    <source>
        <dbReference type="Proteomes" id="UP000186917"/>
    </source>
</evidence>
<evidence type="ECO:0000259" key="2">
    <source>
        <dbReference type="Pfam" id="PF00534"/>
    </source>
</evidence>
<gene>
    <name evidence="3" type="ORF">SAMN05421788_108288</name>
</gene>
<dbReference type="Proteomes" id="UP000186917">
    <property type="component" value="Unassembled WGS sequence"/>
</dbReference>
<dbReference type="KEGG" id="fln:FLA_1579"/>
<dbReference type="RefSeq" id="WP_076381295.1">
    <property type="nucleotide sequence ID" value="NZ_AP017422.1"/>
</dbReference>
<dbReference type="Pfam" id="PF00534">
    <property type="entry name" value="Glycos_transf_1"/>
    <property type="match status" value="1"/>
</dbReference>
<dbReference type="CDD" id="cd03801">
    <property type="entry name" value="GT4_PimA-like"/>
    <property type="match status" value="1"/>
</dbReference>
<dbReference type="OrthoDB" id="9811239at2"/>
<dbReference type="AlphaFoldDB" id="A0A173MDA3"/>
<evidence type="ECO:0000256" key="1">
    <source>
        <dbReference type="ARBA" id="ARBA00022679"/>
    </source>
</evidence>